<dbReference type="OrthoDB" id="10545583at2759"/>
<dbReference type="KEGG" id="csl:COCSUDRAFT_41253"/>
<evidence type="ECO:0000313" key="4">
    <source>
        <dbReference type="Proteomes" id="UP000007264"/>
    </source>
</evidence>
<evidence type="ECO:0000313" key="3">
    <source>
        <dbReference type="EMBL" id="EIE23898.1"/>
    </source>
</evidence>
<keyword evidence="2" id="KW-1133">Transmembrane helix</keyword>
<dbReference type="EMBL" id="AGSI01000006">
    <property type="protein sequence ID" value="EIE23898.1"/>
    <property type="molecule type" value="Genomic_DNA"/>
</dbReference>
<keyword evidence="2" id="KW-0472">Membrane</keyword>
<feature type="transmembrane region" description="Helical" evidence="2">
    <location>
        <begin position="87"/>
        <end position="105"/>
    </location>
</feature>
<comment type="caution">
    <text evidence="3">The sequence shown here is derived from an EMBL/GenBank/DDBJ whole genome shotgun (WGS) entry which is preliminary data.</text>
</comment>
<dbReference type="Proteomes" id="UP000007264">
    <property type="component" value="Unassembled WGS sequence"/>
</dbReference>
<keyword evidence="2" id="KW-0812">Transmembrane</keyword>
<organism evidence="3 4">
    <name type="scientific">Coccomyxa subellipsoidea (strain C-169)</name>
    <name type="common">Green microalga</name>
    <dbReference type="NCBI Taxonomy" id="574566"/>
    <lineage>
        <taxon>Eukaryota</taxon>
        <taxon>Viridiplantae</taxon>
        <taxon>Chlorophyta</taxon>
        <taxon>core chlorophytes</taxon>
        <taxon>Trebouxiophyceae</taxon>
        <taxon>Trebouxiophyceae incertae sedis</taxon>
        <taxon>Coccomyxaceae</taxon>
        <taxon>Coccomyxa</taxon>
        <taxon>Coccomyxa subellipsoidea</taxon>
    </lineage>
</organism>
<name>I0YZS9_COCSC</name>
<keyword evidence="4" id="KW-1185">Reference proteome</keyword>
<reference evidence="3 4" key="1">
    <citation type="journal article" date="2012" name="Genome Biol.">
        <title>The genome of the polar eukaryotic microalga coccomyxa subellipsoidea reveals traits of cold adaptation.</title>
        <authorList>
            <person name="Blanc G."/>
            <person name="Agarkova I."/>
            <person name="Grimwood J."/>
            <person name="Kuo A."/>
            <person name="Brueggeman A."/>
            <person name="Dunigan D."/>
            <person name="Gurnon J."/>
            <person name="Ladunga I."/>
            <person name="Lindquist E."/>
            <person name="Lucas S."/>
            <person name="Pangilinan J."/>
            <person name="Proschold T."/>
            <person name="Salamov A."/>
            <person name="Schmutz J."/>
            <person name="Weeks D."/>
            <person name="Yamada T."/>
            <person name="Claverie J.M."/>
            <person name="Grigoriev I."/>
            <person name="Van Etten J."/>
            <person name="Lomsadze A."/>
            <person name="Borodovsky M."/>
        </authorList>
    </citation>
    <scope>NUCLEOTIDE SEQUENCE [LARGE SCALE GENOMIC DNA]</scope>
    <source>
        <strain evidence="3 4">C-169</strain>
    </source>
</reference>
<evidence type="ECO:0000256" key="1">
    <source>
        <dbReference type="SAM" id="MobiDB-lite"/>
    </source>
</evidence>
<dbReference type="RefSeq" id="XP_005648442.1">
    <property type="nucleotide sequence ID" value="XM_005648385.1"/>
</dbReference>
<accession>I0YZS9</accession>
<dbReference type="AlphaFoldDB" id="I0YZS9"/>
<dbReference type="GeneID" id="17041896"/>
<feature type="region of interest" description="Disordered" evidence="1">
    <location>
        <begin position="1"/>
        <end position="74"/>
    </location>
</feature>
<sequence length="188" mass="20776">MAAEGHEHKETATRKLSRETGMHKGMESHGILGNETMPKKIGEVLGTRPEQNKFYASDRLQMGGPDERPSTAEAASMHTRYKHPKRVPIYLTLAGVFTVLTGILMRQRMLDPDSTGPGKASGVMAGFGPCPTSLEQQAAQKLISEKHEERKLMGQKETHGILPNEWIAKKLNKWLGPPDPKPTSPPIY</sequence>
<feature type="compositionally biased region" description="Basic and acidic residues" evidence="1">
    <location>
        <begin position="1"/>
        <end position="27"/>
    </location>
</feature>
<gene>
    <name evidence="3" type="ORF">COCSUDRAFT_41253</name>
</gene>
<protein>
    <submittedName>
        <fullName evidence="3">Uncharacterized protein</fullName>
    </submittedName>
</protein>
<evidence type="ECO:0000256" key="2">
    <source>
        <dbReference type="SAM" id="Phobius"/>
    </source>
</evidence>
<proteinExistence type="predicted"/>